<sequence>MSSGSLSKYDTCANRRLNRGLTGSSSSSSDLFRLREGRPLRPVPRILSLLSLGRPRLLGAFVLRVLDTVPLLLGPLIGDGEGRLCPALLLVTGPSSS</sequence>
<comment type="caution">
    <text evidence="1">The sequence shown here is derived from an EMBL/GenBank/DDBJ whole genome shotgun (WGS) entry which is preliminary data.</text>
</comment>
<gene>
    <name evidence="1" type="ORF">G6F50_017719</name>
</gene>
<dbReference type="EMBL" id="JAANIU010013879">
    <property type="protein sequence ID" value="KAG1529848.1"/>
    <property type="molecule type" value="Genomic_DNA"/>
</dbReference>
<keyword evidence="2" id="KW-1185">Reference proteome</keyword>
<name>A0A9P7C076_9FUNG</name>
<dbReference type="AlphaFoldDB" id="A0A9P7C076"/>
<evidence type="ECO:0000313" key="2">
    <source>
        <dbReference type="Proteomes" id="UP000740926"/>
    </source>
</evidence>
<reference evidence="1 2" key="1">
    <citation type="journal article" date="2020" name="Microb. Genom.">
        <title>Genetic diversity of clinical and environmental Mucorales isolates obtained from an investigation of mucormycosis cases among solid organ transplant recipients.</title>
        <authorList>
            <person name="Nguyen M.H."/>
            <person name="Kaul D."/>
            <person name="Muto C."/>
            <person name="Cheng S.J."/>
            <person name="Richter R.A."/>
            <person name="Bruno V.M."/>
            <person name="Liu G."/>
            <person name="Beyhan S."/>
            <person name="Sundermann A.J."/>
            <person name="Mounaud S."/>
            <person name="Pasculle A.W."/>
            <person name="Nierman W.C."/>
            <person name="Driscoll E."/>
            <person name="Cumbie R."/>
            <person name="Clancy C.J."/>
            <person name="Dupont C.L."/>
        </authorList>
    </citation>
    <scope>NUCLEOTIDE SEQUENCE [LARGE SCALE GENOMIC DNA]</scope>
    <source>
        <strain evidence="1 2">GL24</strain>
    </source>
</reference>
<accession>A0A9P7C076</accession>
<organism evidence="1 2">
    <name type="scientific">Rhizopus delemar</name>
    <dbReference type="NCBI Taxonomy" id="936053"/>
    <lineage>
        <taxon>Eukaryota</taxon>
        <taxon>Fungi</taxon>
        <taxon>Fungi incertae sedis</taxon>
        <taxon>Mucoromycota</taxon>
        <taxon>Mucoromycotina</taxon>
        <taxon>Mucoromycetes</taxon>
        <taxon>Mucorales</taxon>
        <taxon>Mucorineae</taxon>
        <taxon>Rhizopodaceae</taxon>
        <taxon>Rhizopus</taxon>
    </lineage>
</organism>
<protein>
    <submittedName>
        <fullName evidence="1">Uncharacterized protein</fullName>
    </submittedName>
</protein>
<dbReference type="Proteomes" id="UP000740926">
    <property type="component" value="Unassembled WGS sequence"/>
</dbReference>
<proteinExistence type="predicted"/>
<evidence type="ECO:0000313" key="1">
    <source>
        <dbReference type="EMBL" id="KAG1529848.1"/>
    </source>
</evidence>